<dbReference type="NCBIfam" id="TIGR00229">
    <property type="entry name" value="sensory_box"/>
    <property type="match status" value="2"/>
</dbReference>
<dbReference type="Pfam" id="PF08447">
    <property type="entry name" value="PAS_3"/>
    <property type="match status" value="2"/>
</dbReference>
<dbReference type="SMART" id="SM00267">
    <property type="entry name" value="GGDEF"/>
    <property type="match status" value="1"/>
</dbReference>
<feature type="domain" description="PAS" evidence="1">
    <location>
        <begin position="173"/>
        <end position="228"/>
    </location>
</feature>
<evidence type="ECO:0000259" key="4">
    <source>
        <dbReference type="PROSITE" id="PS50887"/>
    </source>
</evidence>
<evidence type="ECO:0000313" key="5">
    <source>
        <dbReference type="EMBL" id="HGY10404.1"/>
    </source>
</evidence>
<proteinExistence type="predicted"/>
<feature type="domain" description="GGDEF" evidence="4">
    <location>
        <begin position="472"/>
        <end position="600"/>
    </location>
</feature>
<dbReference type="InterPro" id="IPR000700">
    <property type="entry name" value="PAS-assoc_C"/>
</dbReference>
<evidence type="ECO:0000259" key="3">
    <source>
        <dbReference type="PROSITE" id="PS50883"/>
    </source>
</evidence>
<protein>
    <submittedName>
        <fullName evidence="5">EAL domain-containing protein</fullName>
    </submittedName>
</protein>
<dbReference type="InterPro" id="IPR013655">
    <property type="entry name" value="PAS_fold_3"/>
</dbReference>
<dbReference type="InterPro" id="IPR052155">
    <property type="entry name" value="Biofilm_reg_signaling"/>
</dbReference>
<dbReference type="InterPro" id="IPR035919">
    <property type="entry name" value="EAL_sf"/>
</dbReference>
<evidence type="ECO:0000259" key="2">
    <source>
        <dbReference type="PROSITE" id="PS50113"/>
    </source>
</evidence>
<dbReference type="CDD" id="cd01948">
    <property type="entry name" value="EAL"/>
    <property type="match status" value="1"/>
</dbReference>
<dbReference type="PROSITE" id="PS50112">
    <property type="entry name" value="PAS"/>
    <property type="match status" value="2"/>
</dbReference>
<dbReference type="SUPFAM" id="SSF141868">
    <property type="entry name" value="EAL domain-like"/>
    <property type="match status" value="1"/>
</dbReference>
<sequence>MNPWLSRLRRLGWRLRRRLPFPLKFTAREWRTLLERLPVVVYQALADEQGSTIFAAGAVEEVLGYTPLEWTARPGAWYKALHPDDRRWVMRRLHRMRADESTELVYRIRHRAGEWRWIRDTVTLFETARGRRFYLGVMTDISHERELEQATRESKVFLDELVRSGPWVFYRLEGPCQEVRYLSPNAETLLGLAAAKAVGQTPEELVERVHPDDRGLFRRHFALLRQAGGDQTRVRFRVGSGEYHWLALHGRKATEHPEVYLGYLMDVEEKARRELQIRQDAARQRALYDLGRAAWVVTQPERFYDKVIEVLNRILRPEFVSILKFEGEDRGLRVIASKNVPVGAVFGLENSQAGYTYRQDEPVASYSLENERRFPVPEQLIEWGIKSTLSVPIPGESAPFGVLGVGFKSTQRLDDSAVRFVQQVAQFMGQVLRYRKVVDDLEHKAYHDDLTGLPNRRALYRHLSSVLSDPQASGAVVFLDLVDFGEINDTWGHETGDRLLRLLAVRLRQTEENRAWVARWGGDEFVVVMRTSEPGELLRRLQDRISEPIALQDQKIQLGARAGMVRFREFGSEAETLLRRADMALALAKEQRIQVYEYEAGMLERAAERRARVEALRRALEEDGELFLHLQPVVSTDAQTVIAAEALLRWRDPRTGELVSPGEFVPLAERYGFASRLDVKALRMGIDIGRRWLERWGEDAPRLSVNVSPESILDPAFVHDLKELLRETRYPPARLMLEITERVIADVERTRKPLERLRSLGLRVAVDDFGTGYSSLAYLAYLNVDVLKVDRAFIKDIGRNRRTEAVLRSIFALGKNLGLPVIAEGVERSEQLDWLRRAGCTSAQGYHVGRPMDARAFEAWWSQRG</sequence>
<dbReference type="InterPro" id="IPR000014">
    <property type="entry name" value="PAS"/>
</dbReference>
<dbReference type="SMART" id="SM00052">
    <property type="entry name" value="EAL"/>
    <property type="match status" value="1"/>
</dbReference>
<name>A0A7C4VDL5_9DEIN</name>
<organism evidence="5">
    <name type="scientific">Oceanithermus profundus</name>
    <dbReference type="NCBI Taxonomy" id="187137"/>
    <lineage>
        <taxon>Bacteria</taxon>
        <taxon>Thermotogati</taxon>
        <taxon>Deinococcota</taxon>
        <taxon>Deinococci</taxon>
        <taxon>Thermales</taxon>
        <taxon>Thermaceae</taxon>
        <taxon>Oceanithermus</taxon>
    </lineage>
</organism>
<dbReference type="SMART" id="SM00065">
    <property type="entry name" value="GAF"/>
    <property type="match status" value="1"/>
</dbReference>
<dbReference type="PROSITE" id="PS50887">
    <property type="entry name" value="GGDEF"/>
    <property type="match status" value="1"/>
</dbReference>
<dbReference type="Pfam" id="PF00563">
    <property type="entry name" value="EAL"/>
    <property type="match status" value="1"/>
</dbReference>
<dbReference type="Proteomes" id="UP000885759">
    <property type="component" value="Unassembled WGS sequence"/>
</dbReference>
<dbReference type="Gene3D" id="3.30.450.40">
    <property type="match status" value="1"/>
</dbReference>
<evidence type="ECO:0000259" key="1">
    <source>
        <dbReference type="PROSITE" id="PS50112"/>
    </source>
</evidence>
<feature type="domain" description="PAC" evidence="2">
    <location>
        <begin position="102"/>
        <end position="153"/>
    </location>
</feature>
<dbReference type="SUPFAM" id="SSF55781">
    <property type="entry name" value="GAF domain-like"/>
    <property type="match status" value="1"/>
</dbReference>
<dbReference type="PROSITE" id="PS50113">
    <property type="entry name" value="PAC"/>
    <property type="match status" value="1"/>
</dbReference>
<dbReference type="InterPro" id="IPR001633">
    <property type="entry name" value="EAL_dom"/>
</dbReference>
<dbReference type="SUPFAM" id="SSF55785">
    <property type="entry name" value="PYP-like sensor domain (PAS domain)"/>
    <property type="match status" value="2"/>
</dbReference>
<comment type="caution">
    <text evidence="5">The sequence shown here is derived from an EMBL/GenBank/DDBJ whole genome shotgun (WGS) entry which is preliminary data.</text>
</comment>
<dbReference type="NCBIfam" id="TIGR00254">
    <property type="entry name" value="GGDEF"/>
    <property type="match status" value="1"/>
</dbReference>
<dbReference type="InterPro" id="IPR043128">
    <property type="entry name" value="Rev_trsase/Diguanyl_cyclase"/>
</dbReference>
<feature type="domain" description="PAS" evidence="1">
    <location>
        <begin position="26"/>
        <end position="100"/>
    </location>
</feature>
<dbReference type="CDD" id="cd00130">
    <property type="entry name" value="PAS"/>
    <property type="match status" value="2"/>
</dbReference>
<feature type="domain" description="EAL" evidence="3">
    <location>
        <begin position="609"/>
        <end position="865"/>
    </location>
</feature>
<gene>
    <name evidence="5" type="ORF">ENK37_10220</name>
</gene>
<dbReference type="InterPro" id="IPR035965">
    <property type="entry name" value="PAS-like_dom_sf"/>
</dbReference>
<dbReference type="Gene3D" id="3.30.450.20">
    <property type="entry name" value="PAS domain"/>
    <property type="match status" value="2"/>
</dbReference>
<dbReference type="SMART" id="SM00086">
    <property type="entry name" value="PAC"/>
    <property type="match status" value="2"/>
</dbReference>
<dbReference type="AlphaFoldDB" id="A0A7C4VDL5"/>
<dbReference type="InterPro" id="IPR003018">
    <property type="entry name" value="GAF"/>
</dbReference>
<dbReference type="PROSITE" id="PS50883">
    <property type="entry name" value="EAL"/>
    <property type="match status" value="1"/>
</dbReference>
<dbReference type="Pfam" id="PF01590">
    <property type="entry name" value="GAF"/>
    <property type="match status" value="1"/>
</dbReference>
<dbReference type="SUPFAM" id="SSF55073">
    <property type="entry name" value="Nucleotide cyclase"/>
    <property type="match status" value="1"/>
</dbReference>
<dbReference type="InterPro" id="IPR029787">
    <property type="entry name" value="Nucleotide_cyclase"/>
</dbReference>
<dbReference type="InterPro" id="IPR029016">
    <property type="entry name" value="GAF-like_dom_sf"/>
</dbReference>
<dbReference type="PANTHER" id="PTHR44757:SF2">
    <property type="entry name" value="BIOFILM ARCHITECTURE MAINTENANCE PROTEIN MBAA"/>
    <property type="match status" value="1"/>
</dbReference>
<dbReference type="Gene3D" id="3.30.70.270">
    <property type="match status" value="1"/>
</dbReference>
<dbReference type="InterPro" id="IPR000160">
    <property type="entry name" value="GGDEF_dom"/>
</dbReference>
<dbReference type="Gene3D" id="3.20.20.450">
    <property type="entry name" value="EAL domain"/>
    <property type="match status" value="1"/>
</dbReference>
<dbReference type="EMBL" id="DRPZ01000256">
    <property type="protein sequence ID" value="HGY10404.1"/>
    <property type="molecule type" value="Genomic_DNA"/>
</dbReference>
<dbReference type="Pfam" id="PF00990">
    <property type="entry name" value="GGDEF"/>
    <property type="match status" value="1"/>
</dbReference>
<dbReference type="SMART" id="SM00091">
    <property type="entry name" value="PAS"/>
    <property type="match status" value="2"/>
</dbReference>
<dbReference type="InterPro" id="IPR001610">
    <property type="entry name" value="PAC"/>
</dbReference>
<reference evidence="5" key="1">
    <citation type="journal article" date="2020" name="mSystems">
        <title>Genome- and Community-Level Interaction Insights into Carbon Utilization and Element Cycling Functions of Hydrothermarchaeota in Hydrothermal Sediment.</title>
        <authorList>
            <person name="Zhou Z."/>
            <person name="Liu Y."/>
            <person name="Xu W."/>
            <person name="Pan J."/>
            <person name="Luo Z.H."/>
            <person name="Li M."/>
        </authorList>
    </citation>
    <scope>NUCLEOTIDE SEQUENCE [LARGE SCALE GENOMIC DNA]</scope>
    <source>
        <strain evidence="5">HyVt-570</strain>
    </source>
</reference>
<accession>A0A7C4VDL5</accession>
<dbReference type="CDD" id="cd01949">
    <property type="entry name" value="GGDEF"/>
    <property type="match status" value="1"/>
</dbReference>
<dbReference type="PANTHER" id="PTHR44757">
    <property type="entry name" value="DIGUANYLATE CYCLASE DGCP"/>
    <property type="match status" value="1"/>
</dbReference>